<protein>
    <submittedName>
        <fullName evidence="2">Gypsy retrotransposon integrase-like protein 1</fullName>
    </submittedName>
</protein>
<comment type="caution">
    <text evidence="2">The sequence shown here is derived from an EMBL/GenBank/DDBJ whole genome shotgun (WGS) entry which is preliminary data.</text>
</comment>
<dbReference type="EMBL" id="JACTAM010000003">
    <property type="protein sequence ID" value="KAI2666786.1"/>
    <property type="molecule type" value="Genomic_DNA"/>
</dbReference>
<keyword evidence="3" id="KW-1185">Reference proteome</keyword>
<keyword evidence="1" id="KW-0812">Transmembrane</keyword>
<evidence type="ECO:0000313" key="3">
    <source>
        <dbReference type="Proteomes" id="UP000830375"/>
    </source>
</evidence>
<dbReference type="InterPro" id="IPR012337">
    <property type="entry name" value="RNaseH-like_sf"/>
</dbReference>
<accession>A0ABQ8MVC6</accession>
<dbReference type="PANTHER" id="PTHR47266">
    <property type="entry name" value="ENDONUCLEASE-RELATED"/>
    <property type="match status" value="1"/>
</dbReference>
<evidence type="ECO:0000313" key="2">
    <source>
        <dbReference type="EMBL" id="KAI2666786.1"/>
    </source>
</evidence>
<name>A0ABQ8MVC6_LABRO</name>
<organism evidence="2 3">
    <name type="scientific">Labeo rohita</name>
    <name type="common">Indian major carp</name>
    <name type="synonym">Cyprinus rohita</name>
    <dbReference type="NCBI Taxonomy" id="84645"/>
    <lineage>
        <taxon>Eukaryota</taxon>
        <taxon>Metazoa</taxon>
        <taxon>Chordata</taxon>
        <taxon>Craniata</taxon>
        <taxon>Vertebrata</taxon>
        <taxon>Euteleostomi</taxon>
        <taxon>Actinopterygii</taxon>
        <taxon>Neopterygii</taxon>
        <taxon>Teleostei</taxon>
        <taxon>Ostariophysi</taxon>
        <taxon>Cypriniformes</taxon>
        <taxon>Cyprinidae</taxon>
        <taxon>Labeoninae</taxon>
        <taxon>Labeonini</taxon>
        <taxon>Labeo</taxon>
    </lineage>
</organism>
<keyword evidence="1" id="KW-1133">Transmembrane helix</keyword>
<proteinExistence type="predicted"/>
<evidence type="ECO:0000256" key="1">
    <source>
        <dbReference type="SAM" id="Phobius"/>
    </source>
</evidence>
<dbReference type="SUPFAM" id="SSF53098">
    <property type="entry name" value="Ribonuclease H-like"/>
    <property type="match status" value="1"/>
</dbReference>
<dbReference type="InterPro" id="IPR036397">
    <property type="entry name" value="RNaseH_sf"/>
</dbReference>
<gene>
    <name evidence="2" type="ORF">H4Q32_026485</name>
</gene>
<sequence length="478" mass="54885">MQVKEPWEVLGLDLIGPLPETARNTKFILTITDLYTKWVIAEPMQSKTAAEVSAVITTKLYMFGMDERTNQNIKRALRKYVNDNHNDWDLHLPAVVYGINTAKQLMGRFLCDQYSTRHSPYFLLFHRHPRLPEVMNACPMGDDFVVADPEDDIDARVNKMKLLNETVLHNIKKAQSMQQKTFQNRKRKFVRVCSVQAGDDVLLSRDPKRQRTGDTFTSQHQGPYTVASISSKGVATIVKGSTCQKVNVSRLRTYYRLKSARWEKDLDPIQDGLIGNACLRIVEEAAQRHGKNVHIVDLYAVPTWKEKDVDPIHCLPENVRSKDVILFPAWSRQADEADHYLLCVEFLFIIFLAVLYINSTGRALFVAKREILFLDSLRPDGFGDETYRTIFRHIATFIDPGAWTEKLGRDLEYLYILPINIHRGRCAIDSPVVVHSVDEEVLPRRLLQGTPEPVLEFQNSPPDSQPAEELWLKRTLIK</sequence>
<feature type="transmembrane region" description="Helical" evidence="1">
    <location>
        <begin position="339"/>
        <end position="359"/>
    </location>
</feature>
<keyword evidence="1" id="KW-0472">Membrane</keyword>
<reference evidence="2 3" key="1">
    <citation type="submission" date="2022-01" db="EMBL/GenBank/DDBJ databases">
        <title>A high-quality chromosome-level genome assembly of rohu carp, Labeo rohita.</title>
        <authorList>
            <person name="Arick M.A. II"/>
            <person name="Hsu C.-Y."/>
            <person name="Magbanua Z."/>
            <person name="Pechanova O."/>
            <person name="Grover C."/>
            <person name="Miller E."/>
            <person name="Thrash A."/>
            <person name="Ezzel L."/>
            <person name="Alam S."/>
            <person name="Benzie J."/>
            <person name="Hamilton M."/>
            <person name="Karsi A."/>
            <person name="Lawrence M.L."/>
            <person name="Peterson D.G."/>
        </authorList>
    </citation>
    <scope>NUCLEOTIDE SEQUENCE [LARGE SCALE GENOMIC DNA]</scope>
    <source>
        <strain evidence="3">BAU-BD-2019</strain>
        <tissue evidence="2">Blood</tissue>
    </source>
</reference>
<dbReference type="Proteomes" id="UP000830375">
    <property type="component" value="Unassembled WGS sequence"/>
</dbReference>
<dbReference type="InterPro" id="IPR052160">
    <property type="entry name" value="Gypsy_RT_Integrase-like"/>
</dbReference>
<dbReference type="Gene3D" id="3.30.420.10">
    <property type="entry name" value="Ribonuclease H-like superfamily/Ribonuclease H"/>
    <property type="match status" value="2"/>
</dbReference>